<feature type="compositionally biased region" description="Basic residues" evidence="3">
    <location>
        <begin position="1"/>
        <end position="10"/>
    </location>
</feature>
<feature type="region of interest" description="Disordered" evidence="3">
    <location>
        <begin position="1"/>
        <end position="26"/>
    </location>
</feature>
<name>A0A5R9APC3_9MICC</name>
<evidence type="ECO:0000313" key="5">
    <source>
        <dbReference type="EMBL" id="TLP79864.1"/>
    </source>
</evidence>
<dbReference type="InterPro" id="IPR053465">
    <property type="entry name" value="Sortase_Class_E"/>
</dbReference>
<evidence type="ECO:0000256" key="3">
    <source>
        <dbReference type="SAM" id="MobiDB-lite"/>
    </source>
</evidence>
<organism evidence="5 6">
    <name type="scientific">Nesterenkonia sphaerica</name>
    <dbReference type="NCBI Taxonomy" id="1804988"/>
    <lineage>
        <taxon>Bacteria</taxon>
        <taxon>Bacillati</taxon>
        <taxon>Actinomycetota</taxon>
        <taxon>Actinomycetes</taxon>
        <taxon>Micrococcales</taxon>
        <taxon>Micrococcaceae</taxon>
        <taxon>Nesterenkonia</taxon>
    </lineage>
</organism>
<accession>A0A5R9APC3</accession>
<evidence type="ECO:0000256" key="4">
    <source>
        <dbReference type="SAM" id="Phobius"/>
    </source>
</evidence>
<keyword evidence="4" id="KW-1133">Transmembrane helix</keyword>
<feature type="compositionally biased region" description="Pro residues" evidence="3">
    <location>
        <begin position="11"/>
        <end position="20"/>
    </location>
</feature>
<feature type="transmembrane region" description="Helical" evidence="4">
    <location>
        <begin position="30"/>
        <end position="51"/>
    </location>
</feature>
<dbReference type="InterPro" id="IPR005754">
    <property type="entry name" value="Sortase"/>
</dbReference>
<proteinExistence type="predicted"/>
<evidence type="ECO:0000313" key="6">
    <source>
        <dbReference type="Proteomes" id="UP000306544"/>
    </source>
</evidence>
<dbReference type="NCBIfam" id="NF033747">
    <property type="entry name" value="class_E_sortase"/>
    <property type="match status" value="1"/>
</dbReference>
<dbReference type="Gene3D" id="2.40.260.10">
    <property type="entry name" value="Sortase"/>
    <property type="match status" value="1"/>
</dbReference>
<dbReference type="EMBL" id="VAWA01000001">
    <property type="protein sequence ID" value="TLP79864.1"/>
    <property type="molecule type" value="Genomic_DNA"/>
</dbReference>
<keyword evidence="6" id="KW-1185">Reference proteome</keyword>
<comment type="caution">
    <text evidence="5">The sequence shown here is derived from an EMBL/GenBank/DDBJ whole genome shotgun (WGS) entry which is preliminary data.</text>
</comment>
<keyword evidence="4" id="KW-0472">Membrane</keyword>
<reference evidence="5 6" key="1">
    <citation type="submission" date="2019-05" db="EMBL/GenBank/DDBJ databases">
        <title>Nesterenkonia sp. GY239, isolated from the Southern Atlantic Ocean.</title>
        <authorList>
            <person name="Zhang G."/>
        </authorList>
    </citation>
    <scope>NUCLEOTIDE SEQUENCE [LARGE SCALE GENOMIC DNA]</scope>
    <source>
        <strain evidence="5 6">GY239</strain>
    </source>
</reference>
<dbReference type="NCBIfam" id="TIGR01076">
    <property type="entry name" value="sortase_fam"/>
    <property type="match status" value="1"/>
</dbReference>
<keyword evidence="1" id="KW-0378">Hydrolase</keyword>
<dbReference type="InterPro" id="IPR042003">
    <property type="entry name" value="Sortase_E"/>
</dbReference>
<dbReference type="Proteomes" id="UP000306544">
    <property type="component" value="Unassembled WGS sequence"/>
</dbReference>
<protein>
    <submittedName>
        <fullName evidence="5">Class E sortase</fullName>
    </submittedName>
</protein>
<feature type="active site" description="Proton donor/acceptor" evidence="2">
    <location>
        <position position="172"/>
    </location>
</feature>
<dbReference type="AlphaFoldDB" id="A0A5R9APC3"/>
<evidence type="ECO:0000256" key="2">
    <source>
        <dbReference type="PIRSR" id="PIRSR605754-1"/>
    </source>
</evidence>
<feature type="active site" description="Acyl-thioester intermediate" evidence="2">
    <location>
        <position position="240"/>
    </location>
</feature>
<dbReference type="RefSeq" id="WP_138168828.1">
    <property type="nucleotide sequence ID" value="NZ_VAWA01000001.1"/>
</dbReference>
<sequence>MTQSATRRRPALPPQSPPPGTRRRSVGSKVLGGLGELFITLGVVGLLYVAWELWWTGLEAESDRQQTLEEFHSDMPIPAETAAAAGDESVPADFEVCFTLADGTEIGCAAHMRSRTGPEDIMGTVYAPRLGDTWAAPIRHGTGAEQIDRGGVGHYTQTQLPDEPGNFALAGHRNTNASMLGDQDRLEPGDPIYVVSYDGMYVYEVRERHVVAPEEVEVLTPAPRSRGGETEAAILTLTTCHPRYSNRQRLIHHAELVDFVPPGGAAPEGLHHHAPVVEMFDVGGGTG</sequence>
<dbReference type="GO" id="GO:0016787">
    <property type="term" value="F:hydrolase activity"/>
    <property type="evidence" value="ECO:0007669"/>
    <property type="project" value="UniProtKB-KW"/>
</dbReference>
<gene>
    <name evidence="5" type="ORF">FEF27_00285</name>
</gene>
<dbReference type="CDD" id="cd05830">
    <property type="entry name" value="Sortase_E"/>
    <property type="match status" value="1"/>
</dbReference>
<dbReference type="Pfam" id="PF04203">
    <property type="entry name" value="Sortase"/>
    <property type="match status" value="1"/>
</dbReference>
<dbReference type="InterPro" id="IPR023365">
    <property type="entry name" value="Sortase_dom-sf"/>
</dbReference>
<keyword evidence="4" id="KW-0812">Transmembrane</keyword>
<evidence type="ECO:0000256" key="1">
    <source>
        <dbReference type="ARBA" id="ARBA00022801"/>
    </source>
</evidence>
<dbReference type="OrthoDB" id="5242879at2"/>
<dbReference type="SUPFAM" id="SSF63817">
    <property type="entry name" value="Sortase"/>
    <property type="match status" value="1"/>
</dbReference>